<feature type="compositionally biased region" description="Polar residues" evidence="1">
    <location>
        <begin position="74"/>
        <end position="84"/>
    </location>
</feature>
<name>A0A0C9X7F5_9AGAR</name>
<protein>
    <submittedName>
        <fullName evidence="2">Unplaced genomic scaffold K443scaffold_382, whole genome shotgun sequence</fullName>
    </submittedName>
</protein>
<sequence>MEKRLTAFTFVQAHSTPSTSIPTLASSIYSATSTIRISSPSEPPPQRFASKETPTTAYSPPSIPSFPTRGASKTYPSTCQSQPLPTMPTGSVIKATSTSSS</sequence>
<dbReference type="AlphaFoldDB" id="A0A0C9X7F5"/>
<reference evidence="2 3" key="1">
    <citation type="submission" date="2014-04" db="EMBL/GenBank/DDBJ databases">
        <authorList>
            <consortium name="DOE Joint Genome Institute"/>
            <person name="Kuo A."/>
            <person name="Kohler A."/>
            <person name="Nagy L.G."/>
            <person name="Floudas D."/>
            <person name="Copeland A."/>
            <person name="Barry K.W."/>
            <person name="Cichocki N."/>
            <person name="Veneault-Fourrey C."/>
            <person name="LaButti K."/>
            <person name="Lindquist E.A."/>
            <person name="Lipzen A."/>
            <person name="Lundell T."/>
            <person name="Morin E."/>
            <person name="Murat C."/>
            <person name="Sun H."/>
            <person name="Tunlid A."/>
            <person name="Henrissat B."/>
            <person name="Grigoriev I.V."/>
            <person name="Hibbett D.S."/>
            <person name="Martin F."/>
            <person name="Nordberg H.P."/>
            <person name="Cantor M.N."/>
            <person name="Hua S.X."/>
        </authorList>
    </citation>
    <scope>NUCLEOTIDE SEQUENCE [LARGE SCALE GENOMIC DNA]</scope>
    <source>
        <strain evidence="2 3">LaAM-08-1</strain>
    </source>
</reference>
<dbReference type="Proteomes" id="UP000054477">
    <property type="component" value="Unassembled WGS sequence"/>
</dbReference>
<feature type="region of interest" description="Disordered" evidence="1">
    <location>
        <begin position="35"/>
        <end position="101"/>
    </location>
</feature>
<reference evidence="3" key="2">
    <citation type="submission" date="2015-01" db="EMBL/GenBank/DDBJ databases">
        <title>Evolutionary Origins and Diversification of the Mycorrhizal Mutualists.</title>
        <authorList>
            <consortium name="DOE Joint Genome Institute"/>
            <consortium name="Mycorrhizal Genomics Consortium"/>
            <person name="Kohler A."/>
            <person name="Kuo A."/>
            <person name="Nagy L.G."/>
            <person name="Floudas D."/>
            <person name="Copeland A."/>
            <person name="Barry K.W."/>
            <person name="Cichocki N."/>
            <person name="Veneault-Fourrey C."/>
            <person name="LaButti K."/>
            <person name="Lindquist E.A."/>
            <person name="Lipzen A."/>
            <person name="Lundell T."/>
            <person name="Morin E."/>
            <person name="Murat C."/>
            <person name="Riley R."/>
            <person name="Ohm R."/>
            <person name="Sun H."/>
            <person name="Tunlid A."/>
            <person name="Henrissat B."/>
            <person name="Grigoriev I.V."/>
            <person name="Hibbett D.S."/>
            <person name="Martin F."/>
        </authorList>
    </citation>
    <scope>NUCLEOTIDE SEQUENCE [LARGE SCALE GENOMIC DNA]</scope>
    <source>
        <strain evidence="3">LaAM-08-1</strain>
    </source>
</reference>
<gene>
    <name evidence="2" type="ORF">K443DRAFT_13669</name>
</gene>
<dbReference type="EMBL" id="KN838917">
    <property type="protein sequence ID" value="KIJ92342.1"/>
    <property type="molecule type" value="Genomic_DNA"/>
</dbReference>
<accession>A0A0C9X7F5</accession>
<keyword evidence="3" id="KW-1185">Reference proteome</keyword>
<organism evidence="2 3">
    <name type="scientific">Laccaria amethystina LaAM-08-1</name>
    <dbReference type="NCBI Taxonomy" id="1095629"/>
    <lineage>
        <taxon>Eukaryota</taxon>
        <taxon>Fungi</taxon>
        <taxon>Dikarya</taxon>
        <taxon>Basidiomycota</taxon>
        <taxon>Agaricomycotina</taxon>
        <taxon>Agaricomycetes</taxon>
        <taxon>Agaricomycetidae</taxon>
        <taxon>Agaricales</taxon>
        <taxon>Agaricineae</taxon>
        <taxon>Hydnangiaceae</taxon>
        <taxon>Laccaria</taxon>
    </lineage>
</organism>
<evidence type="ECO:0000313" key="2">
    <source>
        <dbReference type="EMBL" id="KIJ92342.1"/>
    </source>
</evidence>
<evidence type="ECO:0000256" key="1">
    <source>
        <dbReference type="SAM" id="MobiDB-lite"/>
    </source>
</evidence>
<proteinExistence type="predicted"/>
<dbReference type="HOGENOM" id="CLU_2292157_0_0_1"/>
<evidence type="ECO:0000313" key="3">
    <source>
        <dbReference type="Proteomes" id="UP000054477"/>
    </source>
</evidence>